<dbReference type="InterPro" id="IPR002575">
    <property type="entry name" value="Aminoglycoside_PTrfase"/>
</dbReference>
<proteinExistence type="predicted"/>
<sequence length="356" mass="41022">MSLTDQTMGVREGEELEVVLIDPYLKAHIPGLAGTPRISQFPGGASNLTYLLEYFSHELVLRRPPFGHKAKSAHDMGREYRILNRLNSGFPYCPKAYVHCTDESVIGAEFYVMERVKGIILRADLPPEFKLDEQQTNQLCRNFVDRLVELHNVDYAACGLADLGKADGYVRRQIEGWIDRYEKAITSDAPSWAPVKAWLREKMPADHHKPGIVHNDYRFDNVILDPNDPMRIIGVLDWELTTIGDPLMDLGNTLAYWVQDDDPDPMHLIRRQPSHLPGMLTRQQFADYYAERAGLPPIDNLDFYYTYGLFRLAGIVQQIYYRFFHGQTQDKRFAQFIQMNRLLEQASLQVIERSSL</sequence>
<dbReference type="Proteomes" id="UP000199636">
    <property type="component" value="Unassembled WGS sequence"/>
</dbReference>
<keyword evidence="3" id="KW-1185">Reference proteome</keyword>
<dbReference type="AlphaFoldDB" id="A0A1G8KR22"/>
<reference evidence="3" key="1">
    <citation type="submission" date="2016-10" db="EMBL/GenBank/DDBJ databases">
        <authorList>
            <person name="Varghese N."/>
            <person name="Submissions S."/>
        </authorList>
    </citation>
    <scope>NUCLEOTIDE SEQUENCE [LARGE SCALE GENOMIC DNA]</scope>
    <source>
        <strain evidence="3">CCM 7469</strain>
    </source>
</reference>
<dbReference type="OrthoDB" id="3806873at2"/>
<name>A0A1G8KR22_9PSED</name>
<evidence type="ECO:0000313" key="2">
    <source>
        <dbReference type="EMBL" id="SDI45816.1"/>
    </source>
</evidence>
<dbReference type="EMBL" id="FNDS01000009">
    <property type="protein sequence ID" value="SDI45816.1"/>
    <property type="molecule type" value="Genomic_DNA"/>
</dbReference>
<dbReference type="RefSeq" id="WP_090265938.1">
    <property type="nucleotide sequence ID" value="NZ_FNDS01000009.1"/>
</dbReference>
<feature type="domain" description="Aminoglycoside phosphotransferase" evidence="1">
    <location>
        <begin position="38"/>
        <end position="269"/>
    </location>
</feature>
<keyword evidence="2" id="KW-0808">Transferase</keyword>
<accession>A0A1G8KR22</accession>
<dbReference type="CDD" id="cd05154">
    <property type="entry name" value="ACAD10_11_N-like"/>
    <property type="match status" value="1"/>
</dbReference>
<organism evidence="2 3">
    <name type="scientific">Pseudomonas panipatensis</name>
    <dbReference type="NCBI Taxonomy" id="428992"/>
    <lineage>
        <taxon>Bacteria</taxon>
        <taxon>Pseudomonadati</taxon>
        <taxon>Pseudomonadota</taxon>
        <taxon>Gammaproteobacteria</taxon>
        <taxon>Pseudomonadales</taxon>
        <taxon>Pseudomonadaceae</taxon>
        <taxon>Pseudomonas</taxon>
    </lineage>
</organism>
<protein>
    <submittedName>
        <fullName evidence="2">Predicted kinase, aminoglycoside phosphotransferase (APT) family</fullName>
    </submittedName>
</protein>
<dbReference type="GO" id="GO:0016301">
    <property type="term" value="F:kinase activity"/>
    <property type="evidence" value="ECO:0007669"/>
    <property type="project" value="UniProtKB-KW"/>
</dbReference>
<keyword evidence="2" id="KW-0418">Kinase</keyword>
<dbReference type="STRING" id="428992.SAMN05216272_109199"/>
<dbReference type="PANTHER" id="PTHR47829:SF1">
    <property type="entry name" value="HAD FAMILY PHOSPHATASE"/>
    <property type="match status" value="1"/>
</dbReference>
<gene>
    <name evidence="2" type="ORF">SAMN05216272_109199</name>
</gene>
<dbReference type="Gene3D" id="3.90.1200.10">
    <property type="match status" value="1"/>
</dbReference>
<dbReference type="PANTHER" id="PTHR47829">
    <property type="entry name" value="HYDROLASE, PUTATIVE (AFU_ORTHOLOGUE AFUA_1G12880)-RELATED"/>
    <property type="match status" value="1"/>
</dbReference>
<dbReference type="Pfam" id="PF01636">
    <property type="entry name" value="APH"/>
    <property type="match status" value="1"/>
</dbReference>
<dbReference type="InterPro" id="IPR052898">
    <property type="entry name" value="ACAD10-like"/>
</dbReference>
<evidence type="ECO:0000259" key="1">
    <source>
        <dbReference type="Pfam" id="PF01636"/>
    </source>
</evidence>
<dbReference type="SUPFAM" id="SSF56112">
    <property type="entry name" value="Protein kinase-like (PK-like)"/>
    <property type="match status" value="1"/>
</dbReference>
<dbReference type="InterPro" id="IPR041726">
    <property type="entry name" value="ACAD10_11_N"/>
</dbReference>
<dbReference type="InterPro" id="IPR011009">
    <property type="entry name" value="Kinase-like_dom_sf"/>
</dbReference>
<evidence type="ECO:0000313" key="3">
    <source>
        <dbReference type="Proteomes" id="UP000199636"/>
    </source>
</evidence>
<dbReference type="Gene3D" id="3.30.200.20">
    <property type="entry name" value="Phosphorylase Kinase, domain 1"/>
    <property type="match status" value="1"/>
</dbReference>